<reference evidence="4 7" key="3">
    <citation type="submission" date="2016-08" db="EMBL/GenBank/DDBJ databases">
        <authorList>
            <person name="Seilhamer J.J."/>
        </authorList>
    </citation>
    <scope>NUCLEOTIDE SEQUENCE [LARGE SCALE GENOMIC DNA]</scope>
    <source>
        <strain evidence="4 7">NML150140-1</strain>
    </source>
</reference>
<sequence length="112" mass="11655">MKKIIAAFALSTVLLAAVPLTASAHGHGHNSACSGTAATNYSLCSAENCNVSGNHQHDGITYAGHYMGDGHDYHQACTEKGCTETGSHDHNGNVCLPHNGNGSGSHHQENHH</sequence>
<dbReference type="Proteomes" id="UP000094271">
    <property type="component" value="Unassembled WGS sequence"/>
</dbReference>
<accession>A0A1E3ADT3</accession>
<evidence type="ECO:0000313" key="5">
    <source>
        <dbReference type="EMBL" id="ODR50070.1"/>
    </source>
</evidence>
<dbReference type="OrthoDB" id="2065692at2"/>
<dbReference type="EMBL" id="MEHD01000036">
    <property type="protein sequence ID" value="ODR50070.1"/>
    <property type="molecule type" value="Genomic_DNA"/>
</dbReference>
<evidence type="ECO:0000256" key="2">
    <source>
        <dbReference type="SAM" id="SignalP"/>
    </source>
</evidence>
<name>A0A1E3ADT3_9FIRM</name>
<keyword evidence="2" id="KW-0732">Signal</keyword>
<dbReference type="EMBL" id="MEHA01000031">
    <property type="protein sequence ID" value="ODR44027.1"/>
    <property type="molecule type" value="Genomic_DNA"/>
</dbReference>
<protein>
    <recommendedName>
        <fullName evidence="9">YHYH domain-containing protein</fullName>
    </recommendedName>
</protein>
<comment type="caution">
    <text evidence="3">The sequence shown here is derived from an EMBL/GenBank/DDBJ whole genome shotgun (WGS) entry which is preliminary data.</text>
</comment>
<feature type="signal peptide" evidence="2">
    <location>
        <begin position="1"/>
        <end position="24"/>
    </location>
</feature>
<dbReference type="Proteomes" id="UP000094869">
    <property type="component" value="Unassembled WGS sequence"/>
</dbReference>
<gene>
    <name evidence="4" type="ORF">BEI59_29000</name>
    <name evidence="3" type="ORF">BEI61_02790</name>
    <name evidence="5" type="ORF">BEI63_23515</name>
</gene>
<dbReference type="Proteomes" id="UP000094067">
    <property type="component" value="Unassembled WGS sequence"/>
</dbReference>
<dbReference type="AlphaFoldDB" id="A0A1E3ADT3"/>
<evidence type="ECO:0000313" key="7">
    <source>
        <dbReference type="Proteomes" id="UP000094271"/>
    </source>
</evidence>
<reference evidence="3 6" key="1">
    <citation type="submission" date="2016-07" db="EMBL/GenBank/DDBJ databases">
        <title>Characterization of isolates of Eisenbergiella tayi derived from blood cultures, using whole genome sequencing.</title>
        <authorList>
            <person name="Burdz T."/>
            <person name="Wiebe D."/>
            <person name="Huynh C."/>
            <person name="Bernard K."/>
        </authorList>
    </citation>
    <scope>NUCLEOTIDE SEQUENCE [LARGE SCALE GENOMIC DNA]</scope>
    <source>
        <strain evidence="3 6">NML 110608</strain>
    </source>
</reference>
<evidence type="ECO:0000256" key="1">
    <source>
        <dbReference type="SAM" id="MobiDB-lite"/>
    </source>
</evidence>
<evidence type="ECO:0008006" key="9">
    <source>
        <dbReference type="Google" id="ProtNLM"/>
    </source>
</evidence>
<organism evidence="3 6">
    <name type="scientific">Eisenbergiella tayi</name>
    <dbReference type="NCBI Taxonomy" id="1432052"/>
    <lineage>
        <taxon>Bacteria</taxon>
        <taxon>Bacillati</taxon>
        <taxon>Bacillota</taxon>
        <taxon>Clostridia</taxon>
        <taxon>Lachnospirales</taxon>
        <taxon>Lachnospiraceae</taxon>
        <taxon>Eisenbergiella</taxon>
    </lineage>
</organism>
<evidence type="ECO:0000313" key="4">
    <source>
        <dbReference type="EMBL" id="ODR44027.1"/>
    </source>
</evidence>
<reference evidence="5 8" key="2">
    <citation type="submission" date="2016-08" db="EMBL/GenBank/DDBJ databases">
        <title>Characterization of Isolates of Eisenbergiella tayi Derived from Blood Cultures, Using Whole Genome Sequencing.</title>
        <authorList>
            <person name="Bernier A.-M."/>
            <person name="Burdz T."/>
            <person name="Wiebe D."/>
            <person name="Bernard K."/>
        </authorList>
    </citation>
    <scope>NUCLEOTIDE SEQUENCE [LARGE SCALE GENOMIC DNA]</scope>
    <source>
        <strain evidence="5 8">NML120146</strain>
    </source>
</reference>
<proteinExistence type="predicted"/>
<evidence type="ECO:0000313" key="6">
    <source>
        <dbReference type="Proteomes" id="UP000094067"/>
    </source>
</evidence>
<evidence type="ECO:0000313" key="3">
    <source>
        <dbReference type="EMBL" id="ODM06900.1"/>
    </source>
</evidence>
<feature type="region of interest" description="Disordered" evidence="1">
    <location>
        <begin position="93"/>
        <end position="112"/>
    </location>
</feature>
<evidence type="ECO:0000313" key="8">
    <source>
        <dbReference type="Proteomes" id="UP000094869"/>
    </source>
</evidence>
<feature type="chain" id="PRO_5014540591" description="YHYH domain-containing protein" evidence="2">
    <location>
        <begin position="25"/>
        <end position="112"/>
    </location>
</feature>
<dbReference type="RefSeq" id="WP_069152683.1">
    <property type="nucleotide sequence ID" value="NZ_DAWDRA010000300.1"/>
</dbReference>
<dbReference type="EMBL" id="MCGH01000002">
    <property type="protein sequence ID" value="ODM06900.1"/>
    <property type="molecule type" value="Genomic_DNA"/>
</dbReference>
<keyword evidence="8" id="KW-1185">Reference proteome</keyword>